<evidence type="ECO:0000313" key="2">
    <source>
        <dbReference type="EMBL" id="KAF7267600.1"/>
    </source>
</evidence>
<evidence type="ECO:0000313" key="3">
    <source>
        <dbReference type="Proteomes" id="UP000625711"/>
    </source>
</evidence>
<keyword evidence="3" id="KW-1185">Reference proteome</keyword>
<reference evidence="2" key="1">
    <citation type="submission" date="2020-08" db="EMBL/GenBank/DDBJ databases">
        <title>Genome sequencing and assembly of the red palm weevil Rhynchophorus ferrugineus.</title>
        <authorList>
            <person name="Dias G.B."/>
            <person name="Bergman C.M."/>
            <person name="Manee M."/>
        </authorList>
    </citation>
    <scope>NUCLEOTIDE SEQUENCE</scope>
    <source>
        <strain evidence="2">AA-2017</strain>
        <tissue evidence="2">Whole larva</tissue>
    </source>
</reference>
<dbReference type="EMBL" id="JAACXV010014404">
    <property type="protein sequence ID" value="KAF7267600.1"/>
    <property type="molecule type" value="Genomic_DNA"/>
</dbReference>
<accession>A0A834M5J9</accession>
<dbReference type="PANTHER" id="PTHR23312:SF8">
    <property type="entry name" value="ARMADILLO REPEAT-CONTAINING PROTEIN 5"/>
    <property type="match status" value="1"/>
</dbReference>
<dbReference type="AlphaFoldDB" id="A0A834M5J9"/>
<dbReference type="GO" id="GO:0005829">
    <property type="term" value="C:cytosol"/>
    <property type="evidence" value="ECO:0007669"/>
    <property type="project" value="TreeGrafter"/>
</dbReference>
<dbReference type="SUPFAM" id="SSF48371">
    <property type="entry name" value="ARM repeat"/>
    <property type="match status" value="1"/>
</dbReference>
<organism evidence="2 3">
    <name type="scientific">Rhynchophorus ferrugineus</name>
    <name type="common">Red palm weevil</name>
    <name type="synonym">Curculio ferrugineus</name>
    <dbReference type="NCBI Taxonomy" id="354439"/>
    <lineage>
        <taxon>Eukaryota</taxon>
        <taxon>Metazoa</taxon>
        <taxon>Ecdysozoa</taxon>
        <taxon>Arthropoda</taxon>
        <taxon>Hexapoda</taxon>
        <taxon>Insecta</taxon>
        <taxon>Pterygota</taxon>
        <taxon>Neoptera</taxon>
        <taxon>Endopterygota</taxon>
        <taxon>Coleoptera</taxon>
        <taxon>Polyphaga</taxon>
        <taxon>Cucujiformia</taxon>
        <taxon>Curculionidae</taxon>
        <taxon>Dryophthorinae</taxon>
        <taxon>Rhynchophorus</taxon>
    </lineage>
</organism>
<dbReference type="PANTHER" id="PTHR23312">
    <property type="entry name" value="ARMC5 ARMADILLO REPEAT-CONTAINING -RELATED"/>
    <property type="match status" value="1"/>
</dbReference>
<dbReference type="Pfam" id="PF00651">
    <property type="entry name" value="BTB"/>
    <property type="match status" value="1"/>
</dbReference>
<protein>
    <recommendedName>
        <fullName evidence="1">BTB domain-containing protein</fullName>
    </recommendedName>
</protein>
<dbReference type="OrthoDB" id="6086604at2759"/>
<dbReference type="InterPro" id="IPR000210">
    <property type="entry name" value="BTB/POZ_dom"/>
</dbReference>
<gene>
    <name evidence="2" type="ORF">GWI33_019191</name>
</gene>
<proteinExistence type="predicted"/>
<dbReference type="PROSITE" id="PS50097">
    <property type="entry name" value="BTB"/>
    <property type="match status" value="1"/>
</dbReference>
<name>A0A834M5J9_RHYFE</name>
<comment type="caution">
    <text evidence="2">The sequence shown here is derived from an EMBL/GenBank/DDBJ whole genome shotgun (WGS) entry which is preliminary data.</text>
</comment>
<dbReference type="Gene3D" id="3.30.710.10">
    <property type="entry name" value="Potassium Channel Kv1.1, Chain A"/>
    <property type="match status" value="1"/>
</dbReference>
<dbReference type="GO" id="GO:0009653">
    <property type="term" value="P:anatomical structure morphogenesis"/>
    <property type="evidence" value="ECO:0007669"/>
    <property type="project" value="TreeGrafter"/>
</dbReference>
<dbReference type="InterPro" id="IPR011333">
    <property type="entry name" value="SKP1/BTB/POZ_sf"/>
</dbReference>
<evidence type="ECO:0000259" key="1">
    <source>
        <dbReference type="PROSITE" id="PS50097"/>
    </source>
</evidence>
<dbReference type="InterPro" id="IPR016024">
    <property type="entry name" value="ARM-type_fold"/>
</dbReference>
<sequence>MERKVVKILQSEFNSYGVNLETADGIVEFIIANLEKFNRLHHRYEFTRFILLIKTLCSGVFNYNQKLLLHQLESGIIPQLVEKLTWMVGRPDDKVNDACVLRIKSANKACVYKWKKRHHESFEDIGKYVLSSLFRDSIIAEKTNTMLGVETINLIQAYKGLRPDIGLLANSDYLVKLIKFAAYDKTVTDNPLLWLLSCQKYLIPLMKSGFIQVVYSVAYQVRNRSYRCPTHFIVVTKILKKLTEVAESAAGTRDIMQHLQNSDEATKINVILSIPYVIRNRDILRTVLLKCGCLKTLLDLIEDGEENNPRPLNALCYMATWLVEIPRYFPIRADCIRKGSNGGLDDYAISEDCRNVVSFVLDDGSVVEADREFLIEKSEFFNRLLNGHFRERFQNRVTLPKVNARSFKCLLRLLENFPCYKVICMDLNLETVLETITLCDRFLLPELCKTLISIVEHRISKDSFPIIYSWSLNSKTNFMRTDSLICALMFDVAEKDRLEMFTKLFEMGHKKQLLEDIRNLITELLMEDDEIYPIDSVWRTKGYRCLWDDIKCRLAKKFV</sequence>
<dbReference type="SUPFAM" id="SSF54695">
    <property type="entry name" value="POZ domain"/>
    <property type="match status" value="1"/>
</dbReference>
<feature type="domain" description="BTB" evidence="1">
    <location>
        <begin position="355"/>
        <end position="414"/>
    </location>
</feature>
<dbReference type="Proteomes" id="UP000625711">
    <property type="component" value="Unassembled WGS sequence"/>
</dbReference>